<feature type="compositionally biased region" description="Acidic residues" evidence="1">
    <location>
        <begin position="252"/>
        <end position="269"/>
    </location>
</feature>
<reference evidence="2 3" key="1">
    <citation type="submission" date="2020-07" db="EMBL/GenBank/DDBJ databases">
        <title>Comparative genomics of pyrophilous fungi reveals a link between fire events and developmental genes.</title>
        <authorList>
            <consortium name="DOE Joint Genome Institute"/>
            <person name="Steindorff A.S."/>
            <person name="Carver A."/>
            <person name="Calhoun S."/>
            <person name="Stillman K."/>
            <person name="Liu H."/>
            <person name="Lipzen A."/>
            <person name="Pangilinan J."/>
            <person name="Labutti K."/>
            <person name="Bruns T.D."/>
            <person name="Grigoriev I.V."/>
        </authorList>
    </citation>
    <scope>NUCLEOTIDE SEQUENCE [LARGE SCALE GENOMIC DNA]</scope>
    <source>
        <strain evidence="2 3">CBS 144469</strain>
    </source>
</reference>
<protein>
    <submittedName>
        <fullName evidence="2">Uncharacterized protein</fullName>
    </submittedName>
</protein>
<name>A0A8H6LT77_9AGAR</name>
<accession>A0A8H6LT77</accession>
<evidence type="ECO:0000313" key="2">
    <source>
        <dbReference type="EMBL" id="KAF6741800.1"/>
    </source>
</evidence>
<evidence type="ECO:0000313" key="3">
    <source>
        <dbReference type="Proteomes" id="UP000521943"/>
    </source>
</evidence>
<dbReference type="SUPFAM" id="SSF53098">
    <property type="entry name" value="Ribonuclease H-like"/>
    <property type="match status" value="1"/>
</dbReference>
<dbReference type="InterPro" id="IPR012337">
    <property type="entry name" value="RNaseH-like_sf"/>
</dbReference>
<dbReference type="OrthoDB" id="3236755at2759"/>
<comment type="caution">
    <text evidence="2">The sequence shown here is derived from an EMBL/GenBank/DDBJ whole genome shotgun (WGS) entry which is preliminary data.</text>
</comment>
<feature type="region of interest" description="Disordered" evidence="1">
    <location>
        <begin position="251"/>
        <end position="298"/>
    </location>
</feature>
<feature type="compositionally biased region" description="Basic and acidic residues" evidence="1">
    <location>
        <begin position="270"/>
        <end position="286"/>
    </location>
</feature>
<sequence>MAKSTFRVSTSTSRRTTQVPDSLTFEIQLTQFIAVGLPIARTIQCLEATSANPADVYLYNIAYVARLKEVLVTCRLPSHVCEQIRKIINRRWKGFFVTGSSNAHLAAFYLHPAYVRSDIFHNANALSFSINLPARSQDESVSNKVPPGIRSPKTFIEVGKYLHRILLIEVQHGNDPYLSKWKRQLGALVEAFQTQFTAYAQALRNRQRVPTVIATSQVAGFYSKPRKQRRSARPNPTLRFYDIEKLRRRGLDDDERDADPNYDESDDETELRVPRPADSNDSKEDGLTLPEESNGDINLASVEVREILADGPIAPEAGGEKATVVVSGRVKGGEGATRDDEDFELKPWA</sequence>
<evidence type="ECO:0000256" key="1">
    <source>
        <dbReference type="SAM" id="MobiDB-lite"/>
    </source>
</evidence>
<gene>
    <name evidence="2" type="ORF">DFP72DRAFT_228642</name>
</gene>
<organism evidence="2 3">
    <name type="scientific">Ephemerocybe angulata</name>
    <dbReference type="NCBI Taxonomy" id="980116"/>
    <lineage>
        <taxon>Eukaryota</taxon>
        <taxon>Fungi</taxon>
        <taxon>Dikarya</taxon>
        <taxon>Basidiomycota</taxon>
        <taxon>Agaricomycotina</taxon>
        <taxon>Agaricomycetes</taxon>
        <taxon>Agaricomycetidae</taxon>
        <taxon>Agaricales</taxon>
        <taxon>Agaricineae</taxon>
        <taxon>Psathyrellaceae</taxon>
        <taxon>Ephemerocybe</taxon>
    </lineage>
</organism>
<keyword evidence="3" id="KW-1185">Reference proteome</keyword>
<proteinExistence type="predicted"/>
<dbReference type="Proteomes" id="UP000521943">
    <property type="component" value="Unassembled WGS sequence"/>
</dbReference>
<dbReference type="EMBL" id="JACGCI010000217">
    <property type="protein sequence ID" value="KAF6741800.1"/>
    <property type="molecule type" value="Genomic_DNA"/>
</dbReference>
<dbReference type="AlphaFoldDB" id="A0A8H6LT77"/>